<organism evidence="7 8">
    <name type="scientific">Sphingosinicella rhizophila</name>
    <dbReference type="NCBI Taxonomy" id="3050082"/>
    <lineage>
        <taxon>Bacteria</taxon>
        <taxon>Pseudomonadati</taxon>
        <taxon>Pseudomonadota</taxon>
        <taxon>Alphaproteobacteria</taxon>
        <taxon>Sphingomonadales</taxon>
        <taxon>Sphingosinicellaceae</taxon>
        <taxon>Sphingosinicella</taxon>
    </lineage>
</organism>
<gene>
    <name evidence="7" type="ORF">RQX22_00235</name>
</gene>
<keyword evidence="4" id="KW-0804">Transcription</keyword>
<dbReference type="InterPro" id="IPR013249">
    <property type="entry name" value="RNA_pol_sigma70_r4_t2"/>
</dbReference>
<dbReference type="RefSeq" id="WP_315722553.1">
    <property type="nucleotide sequence ID" value="NZ_JAVUPU010000001.1"/>
</dbReference>
<dbReference type="Gene3D" id="1.10.1740.10">
    <property type="match status" value="1"/>
</dbReference>
<dbReference type="PANTHER" id="PTHR43133:SF63">
    <property type="entry name" value="RNA POLYMERASE SIGMA FACTOR FECI-RELATED"/>
    <property type="match status" value="1"/>
</dbReference>
<comment type="similarity">
    <text evidence="1">Belongs to the sigma-70 factor family. ECF subfamily.</text>
</comment>
<evidence type="ECO:0000256" key="3">
    <source>
        <dbReference type="ARBA" id="ARBA00023082"/>
    </source>
</evidence>
<dbReference type="InterPro" id="IPR007627">
    <property type="entry name" value="RNA_pol_sigma70_r2"/>
</dbReference>
<dbReference type="InterPro" id="IPR013325">
    <property type="entry name" value="RNA_pol_sigma_r2"/>
</dbReference>
<dbReference type="Pfam" id="PF08281">
    <property type="entry name" value="Sigma70_r4_2"/>
    <property type="match status" value="1"/>
</dbReference>
<evidence type="ECO:0000256" key="4">
    <source>
        <dbReference type="ARBA" id="ARBA00023163"/>
    </source>
</evidence>
<dbReference type="InterPro" id="IPR013324">
    <property type="entry name" value="RNA_pol_sigma_r3/r4-like"/>
</dbReference>
<dbReference type="SUPFAM" id="SSF88659">
    <property type="entry name" value="Sigma3 and sigma4 domains of RNA polymerase sigma factors"/>
    <property type="match status" value="1"/>
</dbReference>
<sequence>MIRSCLYMLSDAWRARKSEGQTSPNERILDRRRRTAKWVAEAVMPHERFVRAWLRRTRIPHEDVDEVIQDCYCRFAMLDEVRHIERPDAYFFTMARNLLGRRMKRAKIVPIEALSEIEVAGLIDETPSPERHVAARMEMSSLRAFVASLPERRRRIVEMRKFEELPQREIAQRLGLTESIVENELYQGMVAVQRAWRDYRSETERHSNEGRRA</sequence>
<name>A0ABU3Q286_9SPHN</name>
<evidence type="ECO:0000259" key="5">
    <source>
        <dbReference type="Pfam" id="PF04542"/>
    </source>
</evidence>
<protein>
    <submittedName>
        <fullName evidence="7">Sigma-70 family RNA polymerase sigma factor</fullName>
    </submittedName>
</protein>
<evidence type="ECO:0000313" key="7">
    <source>
        <dbReference type="EMBL" id="MDT9597377.1"/>
    </source>
</evidence>
<dbReference type="PANTHER" id="PTHR43133">
    <property type="entry name" value="RNA POLYMERASE ECF-TYPE SIGMA FACTO"/>
    <property type="match status" value="1"/>
</dbReference>
<evidence type="ECO:0000256" key="1">
    <source>
        <dbReference type="ARBA" id="ARBA00010641"/>
    </source>
</evidence>
<dbReference type="Pfam" id="PF04542">
    <property type="entry name" value="Sigma70_r2"/>
    <property type="match status" value="1"/>
</dbReference>
<feature type="domain" description="RNA polymerase sigma factor 70 region 4 type 2" evidence="6">
    <location>
        <begin position="142"/>
        <end position="190"/>
    </location>
</feature>
<evidence type="ECO:0000256" key="2">
    <source>
        <dbReference type="ARBA" id="ARBA00023015"/>
    </source>
</evidence>
<dbReference type="InterPro" id="IPR039425">
    <property type="entry name" value="RNA_pol_sigma-70-like"/>
</dbReference>
<dbReference type="EMBL" id="JAVUPU010000001">
    <property type="protein sequence ID" value="MDT9597377.1"/>
    <property type="molecule type" value="Genomic_DNA"/>
</dbReference>
<accession>A0ABU3Q286</accession>
<dbReference type="Proteomes" id="UP001259572">
    <property type="component" value="Unassembled WGS sequence"/>
</dbReference>
<evidence type="ECO:0000259" key="6">
    <source>
        <dbReference type="Pfam" id="PF08281"/>
    </source>
</evidence>
<feature type="domain" description="RNA polymerase sigma-70 region 2" evidence="5">
    <location>
        <begin position="43"/>
        <end position="106"/>
    </location>
</feature>
<proteinExistence type="inferred from homology"/>
<reference evidence="7 8" key="1">
    <citation type="submission" date="2023-05" db="EMBL/GenBank/DDBJ databases">
        <authorList>
            <person name="Guo Y."/>
        </authorList>
    </citation>
    <scope>NUCLEOTIDE SEQUENCE [LARGE SCALE GENOMIC DNA]</scope>
    <source>
        <strain evidence="7 8">GR2756</strain>
    </source>
</reference>
<dbReference type="Gene3D" id="1.10.10.10">
    <property type="entry name" value="Winged helix-like DNA-binding domain superfamily/Winged helix DNA-binding domain"/>
    <property type="match status" value="1"/>
</dbReference>
<keyword evidence="8" id="KW-1185">Reference proteome</keyword>
<dbReference type="NCBIfam" id="TIGR02937">
    <property type="entry name" value="sigma70-ECF"/>
    <property type="match status" value="1"/>
</dbReference>
<dbReference type="SUPFAM" id="SSF88946">
    <property type="entry name" value="Sigma2 domain of RNA polymerase sigma factors"/>
    <property type="match status" value="1"/>
</dbReference>
<keyword evidence="2" id="KW-0805">Transcription regulation</keyword>
<dbReference type="InterPro" id="IPR014284">
    <property type="entry name" value="RNA_pol_sigma-70_dom"/>
</dbReference>
<dbReference type="InterPro" id="IPR036388">
    <property type="entry name" value="WH-like_DNA-bd_sf"/>
</dbReference>
<keyword evidence="3" id="KW-0731">Sigma factor</keyword>
<evidence type="ECO:0000313" key="8">
    <source>
        <dbReference type="Proteomes" id="UP001259572"/>
    </source>
</evidence>
<comment type="caution">
    <text evidence="7">The sequence shown here is derived from an EMBL/GenBank/DDBJ whole genome shotgun (WGS) entry which is preliminary data.</text>
</comment>